<dbReference type="Proteomes" id="UP000555003">
    <property type="component" value="Unassembled WGS sequence"/>
</dbReference>
<evidence type="ECO:0000313" key="2">
    <source>
        <dbReference type="Proteomes" id="UP000555003"/>
    </source>
</evidence>
<proteinExistence type="predicted"/>
<evidence type="ECO:0000313" key="1">
    <source>
        <dbReference type="EMBL" id="MBA9072593.1"/>
    </source>
</evidence>
<name>A0ABR6DMC2_9FLAO</name>
<gene>
    <name evidence="1" type="ORF">GGR22_000719</name>
</gene>
<comment type="caution">
    <text evidence="1">The sequence shown here is derived from an EMBL/GenBank/DDBJ whole genome shotgun (WGS) entry which is preliminary data.</text>
</comment>
<protein>
    <submittedName>
        <fullName evidence="1">Uncharacterized protein</fullName>
    </submittedName>
</protein>
<sequence>MNEDRKEQLLIASLHIQISQIRNIIKDFELPIIVTWEIDEKKLFEKYKNSDGGN</sequence>
<reference evidence="1 2" key="1">
    <citation type="submission" date="2020-08" db="EMBL/GenBank/DDBJ databases">
        <title>Genomic Encyclopedia of Type Strains, Phase IV (KMG-IV): sequencing the most valuable type-strain genomes for metagenomic binning, comparative biology and taxonomic classification.</title>
        <authorList>
            <person name="Goeker M."/>
        </authorList>
    </citation>
    <scope>NUCLEOTIDE SEQUENCE [LARGE SCALE GENOMIC DNA]</scope>
    <source>
        <strain evidence="1 2">DSM 100397</strain>
    </source>
</reference>
<organism evidence="1 2">
    <name type="scientific">Flavobacterium gossypii</name>
    <dbReference type="NCBI Taxonomy" id="1646119"/>
    <lineage>
        <taxon>Bacteria</taxon>
        <taxon>Pseudomonadati</taxon>
        <taxon>Bacteroidota</taxon>
        <taxon>Flavobacteriia</taxon>
        <taxon>Flavobacteriales</taxon>
        <taxon>Flavobacteriaceae</taxon>
        <taxon>Flavobacterium</taxon>
    </lineage>
</organism>
<dbReference type="EMBL" id="JACJIS010000001">
    <property type="protein sequence ID" value="MBA9072593.1"/>
    <property type="molecule type" value="Genomic_DNA"/>
</dbReference>
<keyword evidence="2" id="KW-1185">Reference proteome</keyword>
<accession>A0ABR6DMC2</accession>